<dbReference type="GO" id="GO:0005737">
    <property type="term" value="C:cytoplasm"/>
    <property type="evidence" value="ECO:0007669"/>
    <property type="project" value="UniProtKB-ARBA"/>
</dbReference>
<keyword evidence="2" id="KW-0333">Golgi apparatus</keyword>
<accession>A0A3S9YCA3</accession>
<name>A0A3S9YCA3_9ACTN</name>
<evidence type="ECO:0000313" key="6">
    <source>
        <dbReference type="Proteomes" id="UP000275579"/>
    </source>
</evidence>
<dbReference type="RefSeq" id="WP_127151704.1">
    <property type="nucleotide sequence ID" value="NZ_CP029042.1"/>
</dbReference>
<dbReference type="EMBL" id="CP029042">
    <property type="protein sequence ID" value="AZS72592.1"/>
    <property type="molecule type" value="Genomic_DNA"/>
</dbReference>
<sequence length="217" mass="23988">MTGTPLTLPEELLLLALEPERGRFLNNARYLRYGLAGAALADLEEAGRITLGGGDRITVSNPLPLGDPVLDGALAALPGPDKRGRGIKAERWVRRAGRPVQELCVRRLEQRGALRRETRRALGLFPYERFPAGAVDLVGPARERFAAALDAGFPDRRGRLMAALASATDLDRRLLISRGYRPVRREMKRFAREFWMTHAVQRAVRQDKEAGSNAASP</sequence>
<evidence type="ECO:0000256" key="4">
    <source>
        <dbReference type="ARBA" id="ARBA00023136"/>
    </source>
</evidence>
<dbReference type="InterPro" id="IPR008628">
    <property type="entry name" value="GPP34-like"/>
</dbReference>
<comment type="subcellular location">
    <subcellularLocation>
        <location evidence="1">Golgi apparatus membrane</location>
        <topology evidence="1">Peripheral membrane protein</topology>
        <orientation evidence="1">Cytoplasmic side</orientation>
    </subcellularLocation>
</comment>
<evidence type="ECO:0000256" key="1">
    <source>
        <dbReference type="ARBA" id="ARBA00004255"/>
    </source>
</evidence>
<dbReference type="GO" id="GO:0070273">
    <property type="term" value="F:phosphatidylinositol-4-phosphate binding"/>
    <property type="evidence" value="ECO:0007669"/>
    <property type="project" value="InterPro"/>
</dbReference>
<dbReference type="Gene3D" id="1.10.3630.10">
    <property type="entry name" value="yeast vps74-n-term truncation variant domain like"/>
    <property type="match status" value="1"/>
</dbReference>
<reference evidence="5 6" key="1">
    <citation type="submission" date="2018-04" db="EMBL/GenBank/DDBJ databases">
        <title>Complete genome sequences of Streptomyces lydicus strain WYEC and characterization of antagonistic properties of biological control agents.</title>
        <authorList>
            <person name="Mariita R.M."/>
            <person name="Sello J.K."/>
        </authorList>
    </citation>
    <scope>NUCLEOTIDE SEQUENCE [LARGE SCALE GENOMIC DNA]</scope>
    <source>
        <strain evidence="5 6">WYEC 108</strain>
    </source>
</reference>
<evidence type="ECO:0000256" key="3">
    <source>
        <dbReference type="ARBA" id="ARBA00023121"/>
    </source>
</evidence>
<evidence type="ECO:0000313" key="5">
    <source>
        <dbReference type="EMBL" id="AZS72592.1"/>
    </source>
</evidence>
<keyword evidence="3" id="KW-0446">Lipid-binding</keyword>
<protein>
    <submittedName>
        <fullName evidence="5">GPP34 family phosphoprotein</fullName>
    </submittedName>
</protein>
<keyword evidence="4" id="KW-0472">Membrane</keyword>
<evidence type="ECO:0000256" key="2">
    <source>
        <dbReference type="ARBA" id="ARBA00023034"/>
    </source>
</evidence>
<gene>
    <name evidence="5" type="ORF">DDE74_17875</name>
</gene>
<dbReference type="Pfam" id="PF05719">
    <property type="entry name" value="GPP34"/>
    <property type="match status" value="1"/>
</dbReference>
<dbReference type="Proteomes" id="UP000275579">
    <property type="component" value="Chromosome"/>
</dbReference>
<organism evidence="5 6">
    <name type="scientific">Streptomyces lydicus</name>
    <dbReference type="NCBI Taxonomy" id="47763"/>
    <lineage>
        <taxon>Bacteria</taxon>
        <taxon>Bacillati</taxon>
        <taxon>Actinomycetota</taxon>
        <taxon>Actinomycetes</taxon>
        <taxon>Kitasatosporales</taxon>
        <taxon>Streptomycetaceae</taxon>
        <taxon>Streptomyces</taxon>
    </lineage>
</organism>
<dbReference type="InterPro" id="IPR038261">
    <property type="entry name" value="GPP34-like_sf"/>
</dbReference>
<dbReference type="GO" id="GO:0012505">
    <property type="term" value="C:endomembrane system"/>
    <property type="evidence" value="ECO:0007669"/>
    <property type="project" value="UniProtKB-ARBA"/>
</dbReference>
<proteinExistence type="predicted"/>
<dbReference type="AlphaFoldDB" id="A0A3S9YCA3"/>